<reference evidence="4" key="1">
    <citation type="journal article" date="2017" name="Genome Biol.">
        <title>Comparative genomics reveals high biological diversity and specific adaptations in the industrially and medically important fungal genus Aspergillus.</title>
        <authorList>
            <person name="de Vries R.P."/>
            <person name="Riley R."/>
            <person name="Wiebenga A."/>
            <person name="Aguilar-Osorio G."/>
            <person name="Amillis S."/>
            <person name="Uchima C.A."/>
            <person name="Anderluh G."/>
            <person name="Asadollahi M."/>
            <person name="Askin M."/>
            <person name="Barry K."/>
            <person name="Battaglia E."/>
            <person name="Bayram O."/>
            <person name="Benocci T."/>
            <person name="Braus-Stromeyer S.A."/>
            <person name="Caldana C."/>
            <person name="Canovas D."/>
            <person name="Cerqueira G.C."/>
            <person name="Chen F."/>
            <person name="Chen W."/>
            <person name="Choi C."/>
            <person name="Clum A."/>
            <person name="Dos Santos R.A."/>
            <person name="Damasio A.R."/>
            <person name="Diallinas G."/>
            <person name="Emri T."/>
            <person name="Fekete E."/>
            <person name="Flipphi M."/>
            <person name="Freyberg S."/>
            <person name="Gallo A."/>
            <person name="Gournas C."/>
            <person name="Habgood R."/>
            <person name="Hainaut M."/>
            <person name="Harispe M.L."/>
            <person name="Henrissat B."/>
            <person name="Hilden K.S."/>
            <person name="Hope R."/>
            <person name="Hossain A."/>
            <person name="Karabika E."/>
            <person name="Karaffa L."/>
            <person name="Karanyi Z."/>
            <person name="Krasevec N."/>
            <person name="Kuo A."/>
            <person name="Kusch H."/>
            <person name="LaButti K."/>
            <person name="Lagendijk E.L."/>
            <person name="Lapidus A."/>
            <person name="Levasseur A."/>
            <person name="Lindquist E."/>
            <person name="Lipzen A."/>
            <person name="Logrieco A.F."/>
            <person name="MacCabe A."/>
            <person name="Maekelae M.R."/>
            <person name="Malavazi I."/>
            <person name="Melin P."/>
            <person name="Meyer V."/>
            <person name="Mielnichuk N."/>
            <person name="Miskei M."/>
            <person name="Molnar A.P."/>
            <person name="Mule G."/>
            <person name="Ngan C.Y."/>
            <person name="Orejas M."/>
            <person name="Orosz E."/>
            <person name="Ouedraogo J.P."/>
            <person name="Overkamp K.M."/>
            <person name="Park H.-S."/>
            <person name="Perrone G."/>
            <person name="Piumi F."/>
            <person name="Punt P.J."/>
            <person name="Ram A.F."/>
            <person name="Ramon A."/>
            <person name="Rauscher S."/>
            <person name="Record E."/>
            <person name="Riano-Pachon D.M."/>
            <person name="Robert V."/>
            <person name="Roehrig J."/>
            <person name="Ruller R."/>
            <person name="Salamov A."/>
            <person name="Salih N.S."/>
            <person name="Samson R.A."/>
            <person name="Sandor E."/>
            <person name="Sanguinetti M."/>
            <person name="Schuetze T."/>
            <person name="Sepcic K."/>
            <person name="Shelest E."/>
            <person name="Sherlock G."/>
            <person name="Sophianopoulou V."/>
            <person name="Squina F.M."/>
            <person name="Sun H."/>
            <person name="Susca A."/>
            <person name="Todd R.B."/>
            <person name="Tsang A."/>
            <person name="Unkles S.E."/>
            <person name="van de Wiele N."/>
            <person name="van Rossen-Uffink D."/>
            <person name="Oliveira J.V."/>
            <person name="Vesth T.C."/>
            <person name="Visser J."/>
            <person name="Yu J.-H."/>
            <person name="Zhou M."/>
            <person name="Andersen M.R."/>
            <person name="Archer D.B."/>
            <person name="Baker S.E."/>
            <person name="Benoit I."/>
            <person name="Brakhage A.A."/>
            <person name="Braus G.H."/>
            <person name="Fischer R."/>
            <person name="Frisvad J.C."/>
            <person name="Goldman G.H."/>
            <person name="Houbraken J."/>
            <person name="Oakley B."/>
            <person name="Pocsi I."/>
            <person name="Scazzocchio C."/>
            <person name="Seiboth B."/>
            <person name="vanKuyk P.A."/>
            <person name="Wortman J."/>
            <person name="Dyer P.S."/>
            <person name="Grigoriev I.V."/>
        </authorList>
    </citation>
    <scope>NUCLEOTIDE SEQUENCE [LARGE SCALE GENOMIC DNA]</scope>
    <source>
        <strain evidence="4">CBS 593.65</strain>
    </source>
</reference>
<keyword evidence="2" id="KW-0812">Transmembrane</keyword>
<evidence type="ECO:0000313" key="3">
    <source>
        <dbReference type="EMBL" id="OJJ59115.1"/>
    </source>
</evidence>
<dbReference type="OrthoDB" id="10544610at2759"/>
<name>A0A1L9TI70_9EURO</name>
<gene>
    <name evidence="3" type="ORF">ASPSYDRAFT_31732</name>
</gene>
<proteinExistence type="predicted"/>
<sequence length="145" mass="15835">MVRSSSSNGAQRNTMELPKYPHSCALREQPPPYMDVDVDLEQQQSTDLPAYQGASNRAGAGESTQSNVGVCELPEPRPCPGVNPKQILTKTNLNSSTAESESEAEPRAFHLLLPLQLVWLLAGVCSFYMFAALCRAPGCCLHWDL</sequence>
<dbReference type="VEuPathDB" id="FungiDB:ASPSYDRAFT_31732"/>
<accession>A0A1L9TI70</accession>
<evidence type="ECO:0000313" key="4">
    <source>
        <dbReference type="Proteomes" id="UP000184356"/>
    </source>
</evidence>
<dbReference type="AlphaFoldDB" id="A0A1L9TI70"/>
<evidence type="ECO:0000256" key="2">
    <source>
        <dbReference type="SAM" id="Phobius"/>
    </source>
</evidence>
<dbReference type="RefSeq" id="XP_040702921.1">
    <property type="nucleotide sequence ID" value="XM_040844902.1"/>
</dbReference>
<feature type="region of interest" description="Disordered" evidence="1">
    <location>
        <begin position="1"/>
        <end position="32"/>
    </location>
</feature>
<feature type="compositionally biased region" description="Polar residues" evidence="1">
    <location>
        <begin position="1"/>
        <end position="14"/>
    </location>
</feature>
<feature type="region of interest" description="Disordered" evidence="1">
    <location>
        <begin position="51"/>
        <end position="101"/>
    </location>
</feature>
<keyword evidence="2" id="KW-1133">Transmembrane helix</keyword>
<dbReference type="EMBL" id="KV878586">
    <property type="protein sequence ID" value="OJJ59115.1"/>
    <property type="molecule type" value="Genomic_DNA"/>
</dbReference>
<dbReference type="Proteomes" id="UP000184356">
    <property type="component" value="Unassembled WGS sequence"/>
</dbReference>
<evidence type="ECO:0000256" key="1">
    <source>
        <dbReference type="SAM" id="MobiDB-lite"/>
    </source>
</evidence>
<keyword evidence="4" id="KW-1185">Reference proteome</keyword>
<feature type="transmembrane region" description="Helical" evidence="2">
    <location>
        <begin position="111"/>
        <end position="131"/>
    </location>
</feature>
<organism evidence="3 4">
    <name type="scientific">Aspergillus sydowii CBS 593.65</name>
    <dbReference type="NCBI Taxonomy" id="1036612"/>
    <lineage>
        <taxon>Eukaryota</taxon>
        <taxon>Fungi</taxon>
        <taxon>Dikarya</taxon>
        <taxon>Ascomycota</taxon>
        <taxon>Pezizomycotina</taxon>
        <taxon>Eurotiomycetes</taxon>
        <taxon>Eurotiomycetidae</taxon>
        <taxon>Eurotiales</taxon>
        <taxon>Aspergillaceae</taxon>
        <taxon>Aspergillus</taxon>
        <taxon>Aspergillus subgen. Nidulantes</taxon>
    </lineage>
</organism>
<keyword evidence="2" id="KW-0472">Membrane</keyword>
<dbReference type="GeneID" id="63760975"/>
<protein>
    <submittedName>
        <fullName evidence="3">Uncharacterized protein</fullName>
    </submittedName>
</protein>